<gene>
    <name evidence="1" type="ORF">HETIRDRAFT_173713</name>
</gene>
<evidence type="ECO:0000313" key="2">
    <source>
        <dbReference type="Proteomes" id="UP000030671"/>
    </source>
</evidence>
<dbReference type="EMBL" id="KI925463">
    <property type="protein sequence ID" value="ETW77636.1"/>
    <property type="molecule type" value="Genomic_DNA"/>
</dbReference>
<keyword evidence="2" id="KW-1185">Reference proteome</keyword>
<sequence>MQRALFGPSRGRMGVIKRGRSREMKARRAPVFCIRRWILNNIFTITMLRLRIMGCSSTILSAACVLTLPYARTSASELSSAIAYIRSICRSHWPHSGPLAWILSWFFASSSIRCP</sequence>
<accession>W4JXL2</accession>
<dbReference type="InParanoid" id="W4JXL2"/>
<evidence type="ECO:0000313" key="1">
    <source>
        <dbReference type="EMBL" id="ETW77636.1"/>
    </source>
</evidence>
<proteinExistence type="predicted"/>
<reference evidence="1 2" key="1">
    <citation type="journal article" date="2012" name="New Phytol.">
        <title>Insight into trade-off between wood decay and parasitism from the genome of a fungal forest pathogen.</title>
        <authorList>
            <person name="Olson A."/>
            <person name="Aerts A."/>
            <person name="Asiegbu F."/>
            <person name="Belbahri L."/>
            <person name="Bouzid O."/>
            <person name="Broberg A."/>
            <person name="Canback B."/>
            <person name="Coutinho P.M."/>
            <person name="Cullen D."/>
            <person name="Dalman K."/>
            <person name="Deflorio G."/>
            <person name="van Diepen L.T."/>
            <person name="Dunand C."/>
            <person name="Duplessis S."/>
            <person name="Durling M."/>
            <person name="Gonthier P."/>
            <person name="Grimwood J."/>
            <person name="Fossdal C.G."/>
            <person name="Hansson D."/>
            <person name="Henrissat B."/>
            <person name="Hietala A."/>
            <person name="Himmelstrand K."/>
            <person name="Hoffmeister D."/>
            <person name="Hogberg N."/>
            <person name="James T.Y."/>
            <person name="Karlsson M."/>
            <person name="Kohler A."/>
            <person name="Kues U."/>
            <person name="Lee Y.H."/>
            <person name="Lin Y.C."/>
            <person name="Lind M."/>
            <person name="Lindquist E."/>
            <person name="Lombard V."/>
            <person name="Lucas S."/>
            <person name="Lunden K."/>
            <person name="Morin E."/>
            <person name="Murat C."/>
            <person name="Park J."/>
            <person name="Raffaello T."/>
            <person name="Rouze P."/>
            <person name="Salamov A."/>
            <person name="Schmutz J."/>
            <person name="Solheim H."/>
            <person name="Stahlberg J."/>
            <person name="Velez H."/>
            <person name="de Vries R.P."/>
            <person name="Wiebenga A."/>
            <person name="Woodward S."/>
            <person name="Yakovlev I."/>
            <person name="Garbelotto M."/>
            <person name="Martin F."/>
            <person name="Grigoriev I.V."/>
            <person name="Stenlid J."/>
        </authorList>
    </citation>
    <scope>NUCLEOTIDE SEQUENCE [LARGE SCALE GENOMIC DNA]</scope>
    <source>
        <strain evidence="1 2">TC 32-1</strain>
    </source>
</reference>
<protein>
    <submittedName>
        <fullName evidence="1">Uncharacterized protein</fullName>
    </submittedName>
</protein>
<dbReference type="KEGG" id="hir:HETIRDRAFT_173713"/>
<dbReference type="HOGENOM" id="CLU_2109361_0_0_1"/>
<organism evidence="1 2">
    <name type="scientific">Heterobasidion irregulare (strain TC 32-1)</name>
    <dbReference type="NCBI Taxonomy" id="747525"/>
    <lineage>
        <taxon>Eukaryota</taxon>
        <taxon>Fungi</taxon>
        <taxon>Dikarya</taxon>
        <taxon>Basidiomycota</taxon>
        <taxon>Agaricomycotina</taxon>
        <taxon>Agaricomycetes</taxon>
        <taxon>Russulales</taxon>
        <taxon>Bondarzewiaceae</taxon>
        <taxon>Heterobasidion</taxon>
        <taxon>Heterobasidion annosum species complex</taxon>
    </lineage>
</organism>
<name>W4JXL2_HETIT</name>
<dbReference type="GeneID" id="20668463"/>
<dbReference type="RefSeq" id="XP_009551115.1">
    <property type="nucleotide sequence ID" value="XM_009552820.1"/>
</dbReference>
<dbReference type="Proteomes" id="UP000030671">
    <property type="component" value="Unassembled WGS sequence"/>
</dbReference>
<dbReference type="AlphaFoldDB" id="W4JXL2"/>